<dbReference type="SMART" id="SM00213">
    <property type="entry name" value="UBQ"/>
    <property type="match status" value="19"/>
</dbReference>
<feature type="domain" description="Ubiquitin-like" evidence="2">
    <location>
        <begin position="1810"/>
        <end position="1877"/>
    </location>
</feature>
<feature type="domain" description="Ubiquitin-like" evidence="2">
    <location>
        <begin position="774"/>
        <end position="843"/>
    </location>
</feature>
<feature type="domain" description="Ubiquitin-like" evidence="2">
    <location>
        <begin position="1144"/>
        <end position="1213"/>
    </location>
</feature>
<feature type="domain" description="Ubiquitin-like" evidence="2">
    <location>
        <begin position="1959"/>
        <end position="2032"/>
    </location>
</feature>
<feature type="domain" description="Ubiquitin-like" evidence="2">
    <location>
        <begin position="848"/>
        <end position="917"/>
    </location>
</feature>
<feature type="domain" description="Ubiquitin-like" evidence="2">
    <location>
        <begin position="1883"/>
        <end position="1954"/>
    </location>
</feature>
<reference evidence="3" key="2">
    <citation type="submission" date="2021-04" db="EMBL/GenBank/DDBJ databases">
        <authorList>
            <person name="Podell S."/>
        </authorList>
    </citation>
    <scope>NUCLEOTIDE SEQUENCE</scope>
    <source>
        <strain evidence="3">Hildebrandi</strain>
    </source>
</reference>
<feature type="domain" description="Ubiquitin-like" evidence="2">
    <location>
        <begin position="700"/>
        <end position="769"/>
    </location>
</feature>
<dbReference type="Proteomes" id="UP000693970">
    <property type="component" value="Unassembled WGS sequence"/>
</dbReference>
<proteinExistence type="predicted"/>
<dbReference type="PROSITE" id="PS50053">
    <property type="entry name" value="UBIQUITIN_2"/>
    <property type="match status" value="21"/>
</dbReference>
<feature type="domain" description="Ubiquitin-like" evidence="2">
    <location>
        <begin position="1440"/>
        <end position="1509"/>
    </location>
</feature>
<accession>A0A9K3Q776</accession>
<dbReference type="GO" id="GO:0043130">
    <property type="term" value="F:ubiquitin binding"/>
    <property type="evidence" value="ECO:0007669"/>
    <property type="project" value="TreeGrafter"/>
</dbReference>
<feature type="domain" description="Ubiquitin-like" evidence="2">
    <location>
        <begin position="922"/>
        <end position="991"/>
    </location>
</feature>
<dbReference type="PANTHER" id="PTHR10621">
    <property type="entry name" value="UV EXCISION REPAIR PROTEIN RAD23"/>
    <property type="match status" value="1"/>
</dbReference>
<feature type="compositionally biased region" description="Low complexity" evidence="1">
    <location>
        <begin position="11"/>
        <end position="27"/>
    </location>
</feature>
<feature type="domain" description="Ubiquitin-like" evidence="2">
    <location>
        <begin position="244"/>
        <end position="317"/>
    </location>
</feature>
<evidence type="ECO:0000313" key="3">
    <source>
        <dbReference type="EMBL" id="KAG7373573.1"/>
    </source>
</evidence>
<dbReference type="GO" id="GO:0043161">
    <property type="term" value="P:proteasome-mediated ubiquitin-dependent protein catabolic process"/>
    <property type="evidence" value="ECO:0007669"/>
    <property type="project" value="TreeGrafter"/>
</dbReference>
<feature type="domain" description="Ubiquitin-like" evidence="2">
    <location>
        <begin position="1218"/>
        <end position="1287"/>
    </location>
</feature>
<feature type="domain" description="Ubiquitin-like" evidence="2">
    <location>
        <begin position="1070"/>
        <end position="1139"/>
    </location>
</feature>
<feature type="domain" description="Ubiquitin-like" evidence="2">
    <location>
        <begin position="476"/>
        <end position="547"/>
    </location>
</feature>
<feature type="domain" description="Ubiquitin-like" evidence="2">
    <location>
        <begin position="1292"/>
        <end position="1361"/>
    </location>
</feature>
<evidence type="ECO:0000256" key="1">
    <source>
        <dbReference type="SAM" id="MobiDB-lite"/>
    </source>
</evidence>
<reference evidence="3" key="1">
    <citation type="journal article" date="2021" name="Sci. Rep.">
        <title>Diploid genomic architecture of Nitzschia inconspicua, an elite biomass production diatom.</title>
        <authorList>
            <person name="Oliver A."/>
            <person name="Podell S."/>
            <person name="Pinowska A."/>
            <person name="Traller J.C."/>
            <person name="Smith S.R."/>
            <person name="McClure R."/>
            <person name="Beliaev A."/>
            <person name="Bohutskyi P."/>
            <person name="Hill E.A."/>
            <person name="Rabines A."/>
            <person name="Zheng H."/>
            <person name="Allen L.Z."/>
            <person name="Kuo A."/>
            <person name="Grigoriev I.V."/>
            <person name="Allen A.E."/>
            <person name="Hazlebeck D."/>
            <person name="Allen E.E."/>
        </authorList>
    </citation>
    <scope>NUCLEOTIDE SEQUENCE</scope>
    <source>
        <strain evidence="3">Hildebrandi</strain>
    </source>
</reference>
<feature type="region of interest" description="Disordered" evidence="1">
    <location>
        <begin position="1"/>
        <end position="35"/>
    </location>
</feature>
<sequence length="2199" mass="242693">MVERTRSVRKSGSSRTLGSSSHHSTSTPAKENNPIKTDAELNILVNSKLPNIEKYKTFQRWKGKFLNRFETFLYQKGMDPAQKEADALQETLLKLTKQTAKVLDYIDKGELSQDKKTVKASLALNEMCNTLEEARKELQGLVPSLKAEERKLGYSKFHLGSVLIQQNFPQYVLMETVRNDLASIGETMEEVLDRQQHDAFGHYNKQVVRFCDIMADLDMYEIMKKCIRFRNPPDESESEDPVEMEVHIVNTDENDEQITIEMLETDTIAMLQEMIATGFELLKPDRQVLTYKGSTVSDTPTKTLLDLGVQNGDKMFVKLYKMPLTIKLFDDSTPPKRYEVDPTDFVSSLQRKCAPDFIPASNQQLFLNDQPMEVTKRIQDYANPNDVIILEPKMIAVKAEMPDGKIAELKLSFGTDTLDDIKKRIETATFMPIEKQVIYYHQAPLASLKDDGKTQLVVREMGLRDGNTLQVQTFKIPIIVECWDGKIIETKIDPDITLGQLKLVLADKTDIVPGNQILSTKKDNKTLRENAISVKDHGIIANDVLQLEPMSFNVDLAMPDGSKAQVMVSPNDDADAIKRKIEDTTGMKPPRQVLKDMAGEELPSGKTAKEMGLREGTPLKVEIFKIPVKVQTWDDKTVDLMVEPCETLSDIKKMLEPDSGIAADNQVISKAGDVLQDDAKTANDLGIIANDVLQLEPMSFNVDLTMPDGSKAQVMLSPNDDADAIKRKIEDTTGMKAPRQVLKDMAGEELPSGKTAKEMGLREGTPLKVEIFKIPVKVQTWDDKTVDLMVEPFETLSDIKKMLEPDSGIAADNQVISKAGDVLQDDAKTANDLGIVANDVLQLEPMSFNVDLTMPDGSKAQVMLSPNDDADAIKRKIEDTTGMKAPRQVLKDMAGEELPSGKTAKEMGLREGTPLKVEIFKIPVKVQTWDDKTVDLMVEPCETLSDIKKMLEPDSGIAADNQVISKAGDVLQDDAKTANDLGIVANDVLQLEPMSFNVDLTMPDGSKAQVMLSPNDDADAIRRKIEDTTGMKAPRQVLKDMAGEELPSGKTAKEMGLREGTPLKVEIFKIPVKVQTWDDKTVDLMVEPCETLSDIKKMLEPDSGIAADNQVISKAGDVLQDDAKTANDLGIVANDVLQLEPMSFNVDLTMPDGSKAQVMLSPNDDADAIRRKIEDTTGMKAPRQVLKDMAGEELPSGKTAKEMGLREGTPLKVEIFKIPVKVQTWDDKTVDLMVEPCETLSDIKKMLEPDSGIAADNQVISKAGDVLQDDAKTANDLGIVENDDLQLEPMLFNVDLTMPDGSKAQVMLSPNDDADAIRRKIEDTTGMKAPRQVLKDMAGEELPSGKTAKEMGLREGTPLKVEIFKIPVKVQTWDDKTVDLMVEPCETLSDIKKMLEPDSGIAADNQVISKAGDVLQDDAKTANDLGIVANDVLQLEPMSFNVDLTMPDGSKAQVMLSPNDDAFTIKRKIEDTTGMKAPRQVLKDMAGEELPSGKTAKEIGLREGTPLKVEIFKIPVKVQTWDDKTVDLMVEPCETLSDIKKMLEPDSGIAADNQVISKAGDVLQDDAKTANDLGIVANDVLQLEPMSFNVDLTMPDGSKAQVMLSPNDDSFTIKRKIEGNAGIDANRLRLCKDGMELPNAVSAKKLGLREGDCIDVGFQKIQVKVICWNRPAIDLLVEPLSSVSSLKDMLAVPAAITPKNQNLRLDGIFLAEDAATLTSCGIKKGAELHLEPFYIACHAEMPDGAKHDLLLPLLADFNKVKDLIEDVSGLGSNRQVVKNKGRKLPENSEMQVRDMGIRDGDILNVSINAFPITVNCYGGRTIHILIEPSQKLIDVKRQLEAESGIAAKNQRLSLGDKEFAEDSKTTAMLGISPQRAVLDLEPLSVQVNCIMPDQTTHGVDLYLSDDTDAIKHKIAAATGMVAPRQIVRHRGVILPESGKTVKTLGIYEGTTLAVEVLKVPLYVNIPDGRQLKLMFDLTEPLAALKEELVTESGVPISKQLVSMCGGDEFIGDTTAVSKFGVVEGSILDLEIRDDPIVFVDCKYGTMFALQREEAIESGVFTLNQGNPYEFVEIENRPAAKEKMAKSMLESTNLGVKPQVVVDKTDVEDYDVAEAEAVKNKWGVALKKTSKNQKGNEFLFVDVKTDSVGYLDRQKLMETKFITVVGFGKSETLEQAEKDQQRYDYFVREIRRIFRISSAK</sequence>
<dbReference type="Pfam" id="PF00240">
    <property type="entry name" value="ubiquitin"/>
    <property type="match status" value="10"/>
</dbReference>
<feature type="domain" description="Ubiquitin-like" evidence="2">
    <location>
        <begin position="1366"/>
        <end position="1435"/>
    </location>
</feature>
<feature type="domain" description="Ubiquitin-like" evidence="2">
    <location>
        <begin position="552"/>
        <end position="621"/>
    </location>
</feature>
<feature type="domain" description="Ubiquitin-like" evidence="2">
    <location>
        <begin position="1588"/>
        <end position="1656"/>
    </location>
</feature>
<keyword evidence="5" id="KW-1185">Reference proteome</keyword>
<feature type="domain" description="Ubiquitin-like" evidence="2">
    <location>
        <begin position="1659"/>
        <end position="1730"/>
    </location>
</feature>
<dbReference type="GO" id="GO:0005829">
    <property type="term" value="C:cytosol"/>
    <property type="evidence" value="ECO:0007669"/>
    <property type="project" value="TreeGrafter"/>
</dbReference>
<evidence type="ECO:0000259" key="2">
    <source>
        <dbReference type="PROSITE" id="PS50053"/>
    </source>
</evidence>
<protein>
    <submittedName>
        <fullName evidence="3">Ubiquitin family protein</fullName>
    </submittedName>
</protein>
<organism evidence="3 5">
    <name type="scientific">Nitzschia inconspicua</name>
    <dbReference type="NCBI Taxonomy" id="303405"/>
    <lineage>
        <taxon>Eukaryota</taxon>
        <taxon>Sar</taxon>
        <taxon>Stramenopiles</taxon>
        <taxon>Ochrophyta</taxon>
        <taxon>Bacillariophyta</taxon>
        <taxon>Bacillariophyceae</taxon>
        <taxon>Bacillariophycidae</taxon>
        <taxon>Bacillariales</taxon>
        <taxon>Bacillariaceae</taxon>
        <taxon>Nitzschia</taxon>
    </lineage>
</organism>
<name>A0A9K3Q776_9STRA</name>
<dbReference type="EMBL" id="JAGRRH010000002">
    <property type="protein sequence ID" value="KAG7373573.1"/>
    <property type="molecule type" value="Genomic_DNA"/>
</dbReference>
<dbReference type="GO" id="GO:0031593">
    <property type="term" value="F:polyubiquitin modification-dependent protein binding"/>
    <property type="evidence" value="ECO:0007669"/>
    <property type="project" value="TreeGrafter"/>
</dbReference>
<evidence type="ECO:0000313" key="4">
    <source>
        <dbReference type="EMBL" id="KAG7373580.1"/>
    </source>
</evidence>
<feature type="domain" description="Ubiquitin-like" evidence="2">
    <location>
        <begin position="1514"/>
        <end position="1583"/>
    </location>
</feature>
<dbReference type="InterPro" id="IPR000626">
    <property type="entry name" value="Ubiquitin-like_dom"/>
</dbReference>
<dbReference type="GO" id="GO:0005654">
    <property type="term" value="C:nucleoplasm"/>
    <property type="evidence" value="ECO:0007669"/>
    <property type="project" value="TreeGrafter"/>
</dbReference>
<dbReference type="EMBL" id="JAGRRH010000002">
    <property type="protein sequence ID" value="KAG7373580.1"/>
    <property type="molecule type" value="Genomic_DNA"/>
</dbReference>
<feature type="domain" description="Ubiquitin-like" evidence="2">
    <location>
        <begin position="996"/>
        <end position="1065"/>
    </location>
</feature>
<dbReference type="PANTHER" id="PTHR10621:SF0">
    <property type="entry name" value="UV EXCISION REPAIR PROTEIN RAD23"/>
    <property type="match status" value="1"/>
</dbReference>
<gene>
    <name evidence="3" type="ORF">IV203_034297</name>
    <name evidence="4" type="ORF">IV203_034304</name>
</gene>
<dbReference type="OrthoDB" id="45868at2759"/>
<evidence type="ECO:0000313" key="5">
    <source>
        <dbReference type="Proteomes" id="UP000693970"/>
    </source>
</evidence>
<comment type="caution">
    <text evidence="3">The sequence shown here is derived from an EMBL/GenBank/DDBJ whole genome shotgun (WGS) entry which is preliminary data.</text>
</comment>
<dbReference type="CDD" id="cd17039">
    <property type="entry name" value="Ubl_ubiquitin_like"/>
    <property type="match status" value="6"/>
</dbReference>
<feature type="domain" description="Ubiquitin-like" evidence="2">
    <location>
        <begin position="626"/>
        <end position="695"/>
    </location>
</feature>
<dbReference type="GO" id="GO:0070628">
    <property type="term" value="F:proteasome binding"/>
    <property type="evidence" value="ECO:0007669"/>
    <property type="project" value="TreeGrafter"/>
</dbReference>